<feature type="transmembrane region" description="Helical" evidence="1">
    <location>
        <begin position="87"/>
        <end position="104"/>
    </location>
</feature>
<dbReference type="EMBL" id="QGNW01000068">
    <property type="protein sequence ID" value="RVX02900.1"/>
    <property type="molecule type" value="Genomic_DNA"/>
</dbReference>
<feature type="transmembrane region" description="Helical" evidence="1">
    <location>
        <begin position="119"/>
        <end position="139"/>
    </location>
</feature>
<keyword evidence="1" id="KW-0812">Transmembrane</keyword>
<keyword evidence="1" id="KW-0472">Membrane</keyword>
<keyword evidence="1" id="KW-1133">Transmembrane helix</keyword>
<evidence type="ECO:0000313" key="2">
    <source>
        <dbReference type="EMBL" id="RVX02900.1"/>
    </source>
</evidence>
<accession>A0A438J1Q8</accession>
<comment type="caution">
    <text evidence="2">The sequence shown here is derived from an EMBL/GenBank/DDBJ whole genome shotgun (WGS) entry which is preliminary data.</text>
</comment>
<name>A0A438J1Q8_VITVI</name>
<evidence type="ECO:0000256" key="1">
    <source>
        <dbReference type="SAM" id="Phobius"/>
    </source>
</evidence>
<gene>
    <name evidence="2" type="ORF">CK203_023222</name>
</gene>
<dbReference type="AlphaFoldDB" id="A0A438J1Q8"/>
<proteinExistence type="predicted"/>
<evidence type="ECO:0000313" key="3">
    <source>
        <dbReference type="Proteomes" id="UP000288805"/>
    </source>
</evidence>
<sequence>MGGAKKETQKTAQNCEKSLICHTEDTNAPEVPVSLFEFSVENHFKAMDTISRLCEEEAEANAIRESEIERLSSTILFLSGRRSRSRTIVIVPLSIALLLEVNVYKADTFAATNSYSGRTVLATLIGAWWGCFVVTFEFVSLSWSERFGAWCLNTGPCSGTSGFTFSNTMFLLVLPI</sequence>
<protein>
    <submittedName>
        <fullName evidence="2">Uncharacterized protein</fullName>
    </submittedName>
</protein>
<dbReference type="Proteomes" id="UP000288805">
    <property type="component" value="Unassembled WGS sequence"/>
</dbReference>
<reference evidence="2 3" key="1">
    <citation type="journal article" date="2018" name="PLoS Genet.">
        <title>Population sequencing reveals clonal diversity and ancestral inbreeding in the grapevine cultivar Chardonnay.</title>
        <authorList>
            <person name="Roach M.J."/>
            <person name="Johnson D.L."/>
            <person name="Bohlmann J."/>
            <person name="van Vuuren H.J."/>
            <person name="Jones S.J."/>
            <person name="Pretorius I.S."/>
            <person name="Schmidt S.A."/>
            <person name="Borneman A.R."/>
        </authorList>
    </citation>
    <scope>NUCLEOTIDE SEQUENCE [LARGE SCALE GENOMIC DNA]</scope>
    <source>
        <strain evidence="3">cv. Chardonnay</strain>
        <tissue evidence="2">Leaf</tissue>
    </source>
</reference>
<organism evidence="2 3">
    <name type="scientific">Vitis vinifera</name>
    <name type="common">Grape</name>
    <dbReference type="NCBI Taxonomy" id="29760"/>
    <lineage>
        <taxon>Eukaryota</taxon>
        <taxon>Viridiplantae</taxon>
        <taxon>Streptophyta</taxon>
        <taxon>Embryophyta</taxon>
        <taxon>Tracheophyta</taxon>
        <taxon>Spermatophyta</taxon>
        <taxon>Magnoliopsida</taxon>
        <taxon>eudicotyledons</taxon>
        <taxon>Gunneridae</taxon>
        <taxon>Pentapetalae</taxon>
        <taxon>rosids</taxon>
        <taxon>Vitales</taxon>
        <taxon>Vitaceae</taxon>
        <taxon>Viteae</taxon>
        <taxon>Vitis</taxon>
    </lineage>
</organism>